<keyword evidence="3" id="KW-1185">Reference proteome</keyword>
<dbReference type="PROSITE" id="PS50995">
    <property type="entry name" value="HTH_MARR_2"/>
    <property type="match status" value="1"/>
</dbReference>
<dbReference type="PANTHER" id="PTHR33164">
    <property type="entry name" value="TRANSCRIPTIONAL REGULATOR, MARR FAMILY"/>
    <property type="match status" value="1"/>
</dbReference>
<dbReference type="RefSeq" id="WP_066518520.1">
    <property type="nucleotide sequence ID" value="NZ_AP017655.1"/>
</dbReference>
<dbReference type="GO" id="GO:0006950">
    <property type="term" value="P:response to stress"/>
    <property type="evidence" value="ECO:0007669"/>
    <property type="project" value="TreeGrafter"/>
</dbReference>
<dbReference type="InterPro" id="IPR039422">
    <property type="entry name" value="MarR/SlyA-like"/>
</dbReference>
<dbReference type="AlphaFoldDB" id="A0A1E1EYM0"/>
<evidence type="ECO:0000313" key="3">
    <source>
        <dbReference type="Proteomes" id="UP000218272"/>
    </source>
</evidence>
<protein>
    <submittedName>
        <fullName evidence="2">MarR family transcriptional regulator</fullName>
    </submittedName>
</protein>
<dbReference type="Proteomes" id="UP000218272">
    <property type="component" value="Chromosome SCLO_1"/>
</dbReference>
<dbReference type="PRINTS" id="PR00598">
    <property type="entry name" value="HTHMARR"/>
</dbReference>
<evidence type="ECO:0000313" key="2">
    <source>
        <dbReference type="EMBL" id="BAV63366.1"/>
    </source>
</evidence>
<dbReference type="Gene3D" id="1.10.10.10">
    <property type="entry name" value="Winged helix-like DNA-binding domain superfamily/Winged helix DNA-binding domain"/>
    <property type="match status" value="1"/>
</dbReference>
<dbReference type="InterPro" id="IPR036388">
    <property type="entry name" value="WH-like_DNA-bd_sf"/>
</dbReference>
<dbReference type="GO" id="GO:0003700">
    <property type="term" value="F:DNA-binding transcription factor activity"/>
    <property type="evidence" value="ECO:0007669"/>
    <property type="project" value="InterPro"/>
</dbReference>
<accession>A0A1E1EYM0</accession>
<dbReference type="KEGG" id="sclo:SCLO_1003260"/>
<reference evidence="2 3" key="1">
    <citation type="submission" date="2016-10" db="EMBL/GenBank/DDBJ databases">
        <title>Complete Genome Sequence of the Nonylphenol-Degrading Bacterium Sphingobium cloacae JCM 10874T.</title>
        <authorList>
            <person name="Ootsuka M."/>
            <person name="Nishizawa T."/>
            <person name="Ohta H."/>
        </authorList>
    </citation>
    <scope>NUCLEOTIDE SEQUENCE [LARGE SCALE GENOMIC DNA]</scope>
    <source>
        <strain evidence="2 3">JCM 10874</strain>
    </source>
</reference>
<dbReference type="OrthoDB" id="7063965at2"/>
<evidence type="ECO:0000259" key="1">
    <source>
        <dbReference type="PROSITE" id="PS50995"/>
    </source>
</evidence>
<dbReference type="SUPFAM" id="SSF46785">
    <property type="entry name" value="Winged helix' DNA-binding domain"/>
    <property type="match status" value="1"/>
</dbReference>
<dbReference type="PANTHER" id="PTHR33164:SF43">
    <property type="entry name" value="HTH-TYPE TRANSCRIPTIONAL REPRESSOR YETL"/>
    <property type="match status" value="1"/>
</dbReference>
<dbReference type="Pfam" id="PF12802">
    <property type="entry name" value="MarR_2"/>
    <property type="match status" value="1"/>
</dbReference>
<organism evidence="2 3">
    <name type="scientific">Sphingobium cloacae</name>
    <dbReference type="NCBI Taxonomy" id="120107"/>
    <lineage>
        <taxon>Bacteria</taxon>
        <taxon>Pseudomonadati</taxon>
        <taxon>Pseudomonadota</taxon>
        <taxon>Alphaproteobacteria</taxon>
        <taxon>Sphingomonadales</taxon>
        <taxon>Sphingomonadaceae</taxon>
        <taxon>Sphingobium</taxon>
    </lineage>
</organism>
<feature type="domain" description="HTH marR-type" evidence="1">
    <location>
        <begin position="1"/>
        <end position="132"/>
    </location>
</feature>
<proteinExistence type="predicted"/>
<sequence length="138" mass="15644">MWVHLLSCAKIGEKRLRRNFEEQFGTTLPRFDVMAALYRAPEGLRMGELSRTLLVSNGNVTSIVRQLQAQGFVRSVIDPNDTRSAIVSLTQEGQERFKLLAEAHHKWIADAFRGFPAERMEALVDLLSGLKSTLMRND</sequence>
<dbReference type="SMART" id="SM00347">
    <property type="entry name" value="HTH_MARR"/>
    <property type="match status" value="1"/>
</dbReference>
<dbReference type="InterPro" id="IPR000835">
    <property type="entry name" value="HTH_MarR-typ"/>
</dbReference>
<gene>
    <name evidence="2" type="ORF">SCLO_1003260</name>
</gene>
<dbReference type="EMBL" id="AP017655">
    <property type="protein sequence ID" value="BAV63366.1"/>
    <property type="molecule type" value="Genomic_DNA"/>
</dbReference>
<name>A0A1E1EYM0_9SPHN</name>
<dbReference type="InterPro" id="IPR036390">
    <property type="entry name" value="WH_DNA-bd_sf"/>
</dbReference>